<organism evidence="2">
    <name type="scientific">Nicotiana tabacum</name>
    <name type="common">Common tobacco</name>
    <dbReference type="NCBI Taxonomy" id="4097"/>
    <lineage>
        <taxon>Eukaryota</taxon>
        <taxon>Viridiplantae</taxon>
        <taxon>Streptophyta</taxon>
        <taxon>Embryophyta</taxon>
        <taxon>Tracheophyta</taxon>
        <taxon>Spermatophyta</taxon>
        <taxon>Magnoliopsida</taxon>
        <taxon>eudicotyledons</taxon>
        <taxon>Gunneridae</taxon>
        <taxon>Pentapetalae</taxon>
        <taxon>asterids</taxon>
        <taxon>lamiids</taxon>
        <taxon>Solanales</taxon>
        <taxon>Solanaceae</taxon>
        <taxon>Nicotianoideae</taxon>
        <taxon>Nicotianeae</taxon>
        <taxon>Nicotiana</taxon>
    </lineage>
</organism>
<evidence type="ECO:0000313" key="2">
    <source>
        <dbReference type="RefSeq" id="XP_016504006.1"/>
    </source>
</evidence>
<dbReference type="PaxDb" id="4097-A0A1S4CSF1"/>
<protein>
    <recommendedName>
        <fullName evidence="1">Retrotransposon Copia-like N-terminal domain-containing protein</fullName>
    </recommendedName>
</protein>
<reference evidence="2" key="1">
    <citation type="submission" date="2025-08" db="UniProtKB">
        <authorList>
            <consortium name="RefSeq"/>
        </authorList>
    </citation>
    <scope>IDENTIFICATION</scope>
</reference>
<dbReference type="Pfam" id="PF14244">
    <property type="entry name" value="Retrotran_gag_3"/>
    <property type="match status" value="1"/>
</dbReference>
<name>A0A1S4CSF1_TOBAC</name>
<accession>A0A1S4CSF1</accession>
<dbReference type="OrthoDB" id="1712054at2759"/>
<gene>
    <name evidence="2" type="primary">LOC107822034</name>
</gene>
<dbReference type="InterPro" id="IPR029472">
    <property type="entry name" value="Copia-like_N"/>
</dbReference>
<proteinExistence type="predicted"/>
<dbReference type="AlphaFoldDB" id="A0A1S4CSF1"/>
<dbReference type="KEGG" id="nta:107822034"/>
<dbReference type="RefSeq" id="XP_016504006.1">
    <property type="nucleotide sequence ID" value="XM_016648520.1"/>
</dbReference>
<sequence>MYTGDTPDSVFVPVKLTGSKNYGMSNRSMRITLRAKRKLGFVLGTYKKESLDKGLHEQWETYNATVLSWIIDTVSEDLLNGIVYASNSYIVSKDIKKRIDKVNRMRIFQVHHQIANSFTRNELA</sequence>
<dbReference type="PANTHER" id="PTHR37610">
    <property type="entry name" value="CCHC-TYPE DOMAIN-CONTAINING PROTEIN"/>
    <property type="match status" value="1"/>
</dbReference>
<dbReference type="PANTHER" id="PTHR37610:SF85">
    <property type="entry name" value="REVERSE TRANSCRIPTASE DOMAIN-CONTAINING PROTEIN"/>
    <property type="match status" value="1"/>
</dbReference>
<evidence type="ECO:0000259" key="1">
    <source>
        <dbReference type="Pfam" id="PF14244"/>
    </source>
</evidence>
<feature type="domain" description="Retrotransposon Copia-like N-terminal" evidence="1">
    <location>
        <begin position="5"/>
        <end position="48"/>
    </location>
</feature>